<reference evidence="2" key="1">
    <citation type="submission" date="2025-08" db="UniProtKB">
        <authorList>
            <consortium name="Ensembl"/>
        </authorList>
    </citation>
    <scope>IDENTIFICATION</scope>
</reference>
<evidence type="ECO:0000256" key="1">
    <source>
        <dbReference type="SAM" id="MobiDB-lite"/>
    </source>
</evidence>
<evidence type="ECO:0000313" key="3">
    <source>
        <dbReference type="Proteomes" id="UP000694420"/>
    </source>
</evidence>
<name>A0A8C6Z4K5_NOTPE</name>
<dbReference type="AlphaFoldDB" id="A0A8C6Z4K5"/>
<evidence type="ECO:0000313" key="2">
    <source>
        <dbReference type="Ensembl" id="ENSNPEP00000008613.1"/>
    </source>
</evidence>
<reference evidence="2" key="2">
    <citation type="submission" date="2025-09" db="UniProtKB">
        <authorList>
            <consortium name="Ensembl"/>
        </authorList>
    </citation>
    <scope>IDENTIFICATION</scope>
</reference>
<dbReference type="Ensembl" id="ENSNPET00000008827.1">
    <property type="protein sequence ID" value="ENSNPEP00000008613.1"/>
    <property type="gene ID" value="ENSNPEG00000006477.1"/>
</dbReference>
<proteinExistence type="predicted"/>
<dbReference type="Proteomes" id="UP000694420">
    <property type="component" value="Unplaced"/>
</dbReference>
<protein>
    <submittedName>
        <fullName evidence="2">Uncharacterized protein</fullName>
    </submittedName>
</protein>
<feature type="region of interest" description="Disordered" evidence="1">
    <location>
        <begin position="28"/>
        <end position="56"/>
    </location>
</feature>
<keyword evidence="3" id="KW-1185">Reference proteome</keyword>
<accession>A0A8C6Z4K5</accession>
<sequence length="100" mass="10995">MSQLIIYWDFGFVFQSCDLPQQSVVHIVQSPQQSSQRKDEDNRAGGSLKGLKREPESLTRVDLSSSILPSLSEGLAVILDNESRSTSLPSDKSGKSHGVY</sequence>
<organism evidence="2 3">
    <name type="scientific">Nothoprocta perdicaria</name>
    <name type="common">Chilean tinamou</name>
    <name type="synonym">Crypturus perdicarius</name>
    <dbReference type="NCBI Taxonomy" id="30464"/>
    <lineage>
        <taxon>Eukaryota</taxon>
        <taxon>Metazoa</taxon>
        <taxon>Chordata</taxon>
        <taxon>Craniata</taxon>
        <taxon>Vertebrata</taxon>
        <taxon>Euteleostomi</taxon>
        <taxon>Archelosauria</taxon>
        <taxon>Archosauria</taxon>
        <taxon>Dinosauria</taxon>
        <taxon>Saurischia</taxon>
        <taxon>Theropoda</taxon>
        <taxon>Coelurosauria</taxon>
        <taxon>Aves</taxon>
        <taxon>Palaeognathae</taxon>
        <taxon>Tinamiformes</taxon>
        <taxon>Tinamidae</taxon>
        <taxon>Nothoprocta</taxon>
    </lineage>
</organism>